<evidence type="ECO:0000313" key="2">
    <source>
        <dbReference type="EMBL" id="CDP93915.1"/>
    </source>
</evidence>
<proteinExistence type="predicted"/>
<accession>A0A1I9G198</accession>
<dbReference type="EMBL" id="LN856914">
    <property type="protein sequence ID" value="CDP93915.1"/>
    <property type="molecule type" value="Genomic_DNA"/>
</dbReference>
<sequence length="100" mass="11647">MIGAGTHQLYLKWQQPILPVPPYYSPFVVAFVVEFICPKIGQNRRKFLSYPICSATLLCIVYDFQNLEKLQFQNLNTLIKFDHFITGVQSNSYFDQKLPL</sequence>
<protein>
    <submittedName>
        <fullName evidence="2">Bm1241</fullName>
    </submittedName>
</protein>
<organism evidence="2">
    <name type="scientific">Brugia malayi</name>
    <name type="common">Filarial nematode worm</name>
    <dbReference type="NCBI Taxonomy" id="6279"/>
    <lineage>
        <taxon>Eukaryota</taxon>
        <taxon>Metazoa</taxon>
        <taxon>Ecdysozoa</taxon>
        <taxon>Nematoda</taxon>
        <taxon>Chromadorea</taxon>
        <taxon>Rhabditida</taxon>
        <taxon>Spirurina</taxon>
        <taxon>Spiruromorpha</taxon>
        <taxon>Filarioidea</taxon>
        <taxon>Onchocercidae</taxon>
        <taxon>Brugia</taxon>
    </lineage>
</organism>
<name>A0A1I9G198_BRUMA</name>
<feature type="transmembrane region" description="Helical" evidence="1">
    <location>
        <begin position="23"/>
        <end position="40"/>
    </location>
</feature>
<gene>
    <name evidence="2" type="primary">Bm1241</name>
    <name evidence="2" type="ORF">BM_Bm1241</name>
</gene>
<keyword evidence="1" id="KW-1133">Transmembrane helix</keyword>
<reference evidence="2" key="2">
    <citation type="submission" date="2012-12" db="EMBL/GenBank/DDBJ databases">
        <authorList>
            <consortium name="WormBase Consortium"/>
            <person name="Ghedin E."/>
            <person name="Paulini M."/>
        </authorList>
    </citation>
    <scope>NUCLEOTIDE SEQUENCE</scope>
    <source>
        <strain evidence="2">FR3</strain>
    </source>
</reference>
<evidence type="ECO:0000256" key="1">
    <source>
        <dbReference type="SAM" id="Phobius"/>
    </source>
</evidence>
<keyword evidence="1" id="KW-0472">Membrane</keyword>
<dbReference type="AlphaFoldDB" id="A0A1I9G198"/>
<reference evidence="2" key="1">
    <citation type="journal article" date="2007" name="Science">
        <title>Draft genome of the filarial nematode parasite Brugia malayi.</title>
        <authorList>
            <person name="Ghedin E."/>
            <person name="Wang S."/>
            <person name="Spiro D."/>
            <person name="Caler E."/>
            <person name="Zhao Q."/>
            <person name="Crabtree J."/>
            <person name="Allen J.E."/>
            <person name="Delcher A.L."/>
            <person name="Guiliano D.B."/>
            <person name="Miranda-Saavedra D."/>
            <person name="Angiuoli S.V."/>
            <person name="Creasy T."/>
            <person name="Amedeo P."/>
            <person name="Haas B."/>
            <person name="El-Sayed N.M."/>
            <person name="Wortman J.R."/>
            <person name="Feldblyum T."/>
            <person name="Tallon L."/>
            <person name="Schatz M."/>
            <person name="Shumway M."/>
            <person name="Koo H."/>
            <person name="Salzberg S.L."/>
            <person name="Schobel S."/>
            <person name="Pertea M."/>
            <person name="Pop M."/>
            <person name="White O."/>
            <person name="Barton G.J."/>
            <person name="Carlow C.K."/>
            <person name="Crawford M.J."/>
            <person name="Daub J."/>
            <person name="Dimmic M.W."/>
            <person name="Estes C.F."/>
            <person name="Foster J.M."/>
            <person name="Ganatra M."/>
            <person name="Gregory W.F."/>
            <person name="Johnson N.M."/>
            <person name="Jin J."/>
            <person name="Komuniecki R."/>
            <person name="Korf I."/>
            <person name="Kumar S."/>
            <person name="Laney S."/>
            <person name="Li B.W."/>
            <person name="Li W."/>
            <person name="Lindblom T.H."/>
            <person name="Lustigman S."/>
            <person name="Ma D."/>
            <person name="Maina C.V."/>
            <person name="Martin D.M."/>
            <person name="McCarter J.P."/>
            <person name="McReynolds L."/>
            <person name="Mitreva M."/>
            <person name="Nutman T.B."/>
            <person name="Parkinson J."/>
            <person name="Peregrin-Alvarez J.M."/>
            <person name="Poole C."/>
            <person name="Ren Q."/>
            <person name="Saunders L."/>
            <person name="Sluder A.E."/>
            <person name="Smith K."/>
            <person name="Stanke M."/>
            <person name="Unnasch T.R."/>
            <person name="Ware J."/>
            <person name="Wei A.D."/>
            <person name="Weil G."/>
            <person name="Williams D.J."/>
            <person name="Zhang Y."/>
            <person name="Williams S.A."/>
            <person name="Fraser-Liggett C."/>
            <person name="Slatko B."/>
            <person name="Blaxter M.L."/>
            <person name="Scott A.L."/>
        </authorList>
    </citation>
    <scope>NUCLEOTIDE SEQUENCE</scope>
    <source>
        <strain evidence="2">FR3</strain>
    </source>
</reference>
<keyword evidence="1" id="KW-0812">Transmembrane</keyword>